<keyword evidence="1" id="KW-1133">Transmembrane helix</keyword>
<feature type="non-terminal residue" evidence="2">
    <location>
        <position position="254"/>
    </location>
</feature>
<keyword evidence="3" id="KW-1185">Reference proteome</keyword>
<evidence type="ECO:0000313" key="3">
    <source>
        <dbReference type="Proteomes" id="UP000076962"/>
    </source>
</evidence>
<feature type="transmembrane region" description="Helical" evidence="1">
    <location>
        <begin position="213"/>
        <end position="232"/>
    </location>
</feature>
<dbReference type="AlphaFoldDB" id="A0A176S1C5"/>
<sequence>MNEKKPKNKDMRLAALRRFAIAITALTIVGLLFLGFEESYAYVLVALAVGYSMDLLLETVEAWSTGRNARYLGGFVPFINFLLPAHITSQAVAMLLYSNEQLWPIAFASALAGGSKYIFRINIGDKYQHFLNPSNAGIAITLILFPWVSITPPYQYTENFSGALDWILPLFFIIFGTLLNARYARRITLVIAWLVAFAAQGMLRAWFFDTPVIAEVEIMTGVAFLLFTFYMIEDPGTTPYKPLGQILFGVSVAA</sequence>
<evidence type="ECO:0000256" key="1">
    <source>
        <dbReference type="SAM" id="Phobius"/>
    </source>
</evidence>
<organism evidence="2 3">
    <name type="scientific">Candidatus Thiomargarita nelsonii</name>
    <dbReference type="NCBI Taxonomy" id="1003181"/>
    <lineage>
        <taxon>Bacteria</taxon>
        <taxon>Pseudomonadati</taxon>
        <taxon>Pseudomonadota</taxon>
        <taxon>Gammaproteobacteria</taxon>
        <taxon>Thiotrichales</taxon>
        <taxon>Thiotrichaceae</taxon>
        <taxon>Thiomargarita</taxon>
    </lineage>
</organism>
<name>A0A176S1C5_9GAMM</name>
<dbReference type="EMBL" id="LUTY01001334">
    <property type="protein sequence ID" value="OAD21863.1"/>
    <property type="molecule type" value="Genomic_DNA"/>
</dbReference>
<feature type="transmembrane region" description="Helical" evidence="1">
    <location>
        <begin position="15"/>
        <end position="34"/>
    </location>
</feature>
<feature type="transmembrane region" description="Helical" evidence="1">
    <location>
        <begin position="102"/>
        <end position="119"/>
    </location>
</feature>
<feature type="transmembrane region" description="Helical" evidence="1">
    <location>
        <begin position="131"/>
        <end position="148"/>
    </location>
</feature>
<gene>
    <name evidence="2" type="ORF">THIOM_002359</name>
</gene>
<proteinExistence type="predicted"/>
<feature type="transmembrane region" description="Helical" evidence="1">
    <location>
        <begin position="160"/>
        <end position="180"/>
    </location>
</feature>
<feature type="transmembrane region" description="Helical" evidence="1">
    <location>
        <begin position="40"/>
        <end position="57"/>
    </location>
</feature>
<feature type="transmembrane region" description="Helical" evidence="1">
    <location>
        <begin position="187"/>
        <end position="207"/>
    </location>
</feature>
<dbReference type="Proteomes" id="UP000076962">
    <property type="component" value="Unassembled WGS sequence"/>
</dbReference>
<reference evidence="2 3" key="1">
    <citation type="submission" date="2016-05" db="EMBL/GenBank/DDBJ databases">
        <title>Single-cell genome of chain-forming Candidatus Thiomargarita nelsonii and comparison to other large sulfur-oxidizing bacteria.</title>
        <authorList>
            <person name="Winkel M."/>
            <person name="Salman V."/>
            <person name="Woyke T."/>
            <person name="Schulz-Vogt H."/>
            <person name="Richter M."/>
            <person name="Flood B."/>
            <person name="Bailey J."/>
            <person name="Amann R."/>
            <person name="Mussmann M."/>
        </authorList>
    </citation>
    <scope>NUCLEOTIDE SEQUENCE [LARGE SCALE GENOMIC DNA]</scope>
    <source>
        <strain evidence="2 3">THI036</strain>
    </source>
</reference>
<keyword evidence="1" id="KW-0812">Transmembrane</keyword>
<keyword evidence="1" id="KW-0472">Membrane</keyword>
<feature type="transmembrane region" description="Helical" evidence="1">
    <location>
        <begin position="69"/>
        <end position="96"/>
    </location>
</feature>
<protein>
    <submittedName>
        <fullName evidence="2">Uncharacterized protein</fullName>
    </submittedName>
</protein>
<comment type="caution">
    <text evidence="2">The sequence shown here is derived from an EMBL/GenBank/DDBJ whole genome shotgun (WGS) entry which is preliminary data.</text>
</comment>
<accession>A0A176S1C5</accession>
<evidence type="ECO:0000313" key="2">
    <source>
        <dbReference type="EMBL" id="OAD21863.1"/>
    </source>
</evidence>